<dbReference type="SFLD" id="SFLDS00029">
    <property type="entry name" value="Radical_SAM"/>
    <property type="match status" value="1"/>
</dbReference>
<feature type="binding site" evidence="12">
    <location>
        <position position="67"/>
    </location>
    <ligand>
        <name>S-adenosyl-L-methionine</name>
        <dbReference type="ChEBI" id="CHEBI:59789"/>
    </ligand>
</feature>
<evidence type="ECO:0000313" key="14">
    <source>
        <dbReference type="EMBL" id="MEY8000315.1"/>
    </source>
</evidence>
<dbReference type="InterPro" id="IPR013785">
    <property type="entry name" value="Aldolase_TIM"/>
</dbReference>
<feature type="binding site" evidence="12">
    <location>
        <position position="26"/>
    </location>
    <ligand>
        <name>S-adenosyl-L-methionine</name>
        <dbReference type="ChEBI" id="CHEBI:59789"/>
    </ligand>
</feature>
<keyword evidence="10 12" id="KW-0456">Lyase</keyword>
<evidence type="ECO:0000256" key="8">
    <source>
        <dbReference type="ARBA" id="ARBA00023134"/>
    </source>
</evidence>
<dbReference type="SMART" id="SM00729">
    <property type="entry name" value="Elp3"/>
    <property type="match status" value="1"/>
</dbReference>
<dbReference type="CDD" id="cd01335">
    <property type="entry name" value="Radical_SAM"/>
    <property type="match status" value="1"/>
</dbReference>
<keyword evidence="8 12" id="KW-0342">GTP-binding</keyword>
<dbReference type="EC" id="4.1.99.22" evidence="1 12"/>
<dbReference type="InterPro" id="IPR010505">
    <property type="entry name" value="MoaA_twitch"/>
</dbReference>
<evidence type="ECO:0000256" key="3">
    <source>
        <dbReference type="ARBA" id="ARBA00022691"/>
    </source>
</evidence>
<reference evidence="14 15" key="1">
    <citation type="submission" date="2024-08" db="EMBL/GenBank/DDBJ databases">
        <title>Clostridium lapicellarii sp. nov., and Clostridium renhuaiense sp. nov., two species isolated from the mud in a fermentation cellar used for producing sauce-flavour Chinese liquors.</title>
        <authorList>
            <person name="Yang F."/>
            <person name="Wang H."/>
            <person name="Chen L.Q."/>
            <person name="Zhou N."/>
            <person name="Lu J.J."/>
            <person name="Pu X.X."/>
            <person name="Wan B."/>
            <person name="Wang L."/>
            <person name="Liu S.J."/>
        </authorList>
    </citation>
    <scope>NUCLEOTIDE SEQUENCE [LARGE SCALE GENOMIC DNA]</scope>
    <source>
        <strain evidence="14 15">MT-5</strain>
    </source>
</reference>
<dbReference type="RefSeq" id="WP_369704202.1">
    <property type="nucleotide sequence ID" value="NZ_JBGEWD010000007.1"/>
</dbReference>
<dbReference type="InterPro" id="IPR050105">
    <property type="entry name" value="MoCo_biosynth_MoaA/MoaC"/>
</dbReference>
<comment type="pathway">
    <text evidence="12">Cofactor biosynthesis; molybdopterin biosynthesis.</text>
</comment>
<feature type="binding site" evidence="12">
    <location>
        <position position="27"/>
    </location>
    <ligand>
        <name>[4Fe-4S] cluster</name>
        <dbReference type="ChEBI" id="CHEBI:49883"/>
        <label>1</label>
        <note>4Fe-4S-S-AdoMet</note>
    </ligand>
</feature>
<feature type="binding site" evidence="12">
    <location>
        <position position="20"/>
    </location>
    <ligand>
        <name>[4Fe-4S] cluster</name>
        <dbReference type="ChEBI" id="CHEBI:49883"/>
        <label>1</label>
        <note>4Fe-4S-S-AdoMet</note>
    </ligand>
</feature>
<name>A0ABV4BS17_9CLOT</name>
<dbReference type="GO" id="GO:0061798">
    <property type="term" value="F:GTP 3',8'-cyclase activity"/>
    <property type="evidence" value="ECO:0007669"/>
    <property type="project" value="UniProtKB-EC"/>
</dbReference>
<dbReference type="SFLD" id="SFLDG01067">
    <property type="entry name" value="SPASM/twitch_domain_containing"/>
    <property type="match status" value="1"/>
</dbReference>
<feature type="binding site" evidence="12">
    <location>
        <begin position="257"/>
        <end position="259"/>
    </location>
    <ligand>
        <name>GTP</name>
        <dbReference type="ChEBI" id="CHEBI:37565"/>
    </ligand>
</feature>
<evidence type="ECO:0000256" key="5">
    <source>
        <dbReference type="ARBA" id="ARBA00022741"/>
    </source>
</evidence>
<evidence type="ECO:0000256" key="9">
    <source>
        <dbReference type="ARBA" id="ARBA00023150"/>
    </source>
</evidence>
<keyword evidence="5 12" id="KW-0547">Nucleotide-binding</keyword>
<feature type="domain" description="Radical SAM core" evidence="13">
    <location>
        <begin position="4"/>
        <end position="227"/>
    </location>
</feature>
<evidence type="ECO:0000256" key="7">
    <source>
        <dbReference type="ARBA" id="ARBA00023014"/>
    </source>
</evidence>
<feature type="binding site" evidence="12">
    <location>
        <position position="94"/>
    </location>
    <ligand>
        <name>GTP</name>
        <dbReference type="ChEBI" id="CHEBI:37565"/>
    </ligand>
</feature>
<dbReference type="PROSITE" id="PS51918">
    <property type="entry name" value="RADICAL_SAM"/>
    <property type="match status" value="1"/>
</dbReference>
<evidence type="ECO:0000256" key="11">
    <source>
        <dbReference type="ARBA" id="ARBA00048697"/>
    </source>
</evidence>
<comment type="similarity">
    <text evidence="12">Belongs to the radical SAM superfamily. MoaA family.</text>
</comment>
<dbReference type="EMBL" id="JBGEWD010000007">
    <property type="protein sequence ID" value="MEY8000315.1"/>
    <property type="molecule type" value="Genomic_DNA"/>
</dbReference>
<protein>
    <recommendedName>
        <fullName evidence="1 12">GTP 3',8-cyclase</fullName>
        <ecNumber evidence="1 12">4.1.99.22</ecNumber>
    </recommendedName>
    <alternativeName>
        <fullName evidence="12">Molybdenum cofactor biosynthesis protein A</fullName>
    </alternativeName>
</protein>
<dbReference type="CDD" id="cd21117">
    <property type="entry name" value="Twitch_MoaA"/>
    <property type="match status" value="1"/>
</dbReference>
<dbReference type="PROSITE" id="PS01305">
    <property type="entry name" value="MOAA_NIFB_PQQE"/>
    <property type="match status" value="1"/>
</dbReference>
<evidence type="ECO:0000259" key="13">
    <source>
        <dbReference type="PROSITE" id="PS51918"/>
    </source>
</evidence>
<keyword evidence="9 12" id="KW-0501">Molybdenum cofactor biosynthesis</keyword>
<dbReference type="InterPro" id="IPR006638">
    <property type="entry name" value="Elp3/MiaA/NifB-like_rSAM"/>
</dbReference>
<comment type="caution">
    <text evidence="14">The sequence shown here is derived from an EMBL/GenBank/DDBJ whole genome shotgun (WGS) entry which is preliminary data.</text>
</comment>
<dbReference type="SFLD" id="SFLDG01383">
    <property type="entry name" value="cyclic_pyranopterin_phosphate"/>
    <property type="match status" value="1"/>
</dbReference>
<evidence type="ECO:0000256" key="12">
    <source>
        <dbReference type="HAMAP-Rule" id="MF_01225"/>
    </source>
</evidence>
<dbReference type="InterPro" id="IPR058240">
    <property type="entry name" value="rSAM_sf"/>
</dbReference>
<dbReference type="Pfam" id="PF04055">
    <property type="entry name" value="Radical_SAM"/>
    <property type="match status" value="1"/>
</dbReference>
<evidence type="ECO:0000256" key="1">
    <source>
        <dbReference type="ARBA" id="ARBA00012167"/>
    </source>
</evidence>
<feature type="binding site" evidence="12">
    <location>
        <position position="63"/>
    </location>
    <ligand>
        <name>GTP</name>
        <dbReference type="ChEBI" id="CHEBI:37565"/>
    </ligand>
</feature>
<dbReference type="Pfam" id="PF06463">
    <property type="entry name" value="Mob_synth_C"/>
    <property type="match status" value="1"/>
</dbReference>
<dbReference type="PANTHER" id="PTHR22960:SF0">
    <property type="entry name" value="MOLYBDENUM COFACTOR BIOSYNTHESIS PROTEIN 1"/>
    <property type="match status" value="1"/>
</dbReference>
<feature type="binding site" evidence="12">
    <location>
        <position position="269"/>
    </location>
    <ligand>
        <name>[4Fe-4S] cluster</name>
        <dbReference type="ChEBI" id="CHEBI:49883"/>
        <label>2</label>
        <note>4Fe-4S-substrate</note>
    </ligand>
</feature>
<feature type="binding site" evidence="12">
    <location>
        <position position="189"/>
    </location>
    <ligand>
        <name>S-adenosyl-L-methionine</name>
        <dbReference type="ChEBI" id="CHEBI:59789"/>
    </ligand>
</feature>
<dbReference type="Proteomes" id="UP001564657">
    <property type="component" value="Unassembled WGS sequence"/>
</dbReference>
<comment type="subunit">
    <text evidence="12">Monomer and homodimer.</text>
</comment>
<keyword evidence="15" id="KW-1185">Reference proteome</keyword>
<dbReference type="InterPro" id="IPR013483">
    <property type="entry name" value="MoaA"/>
</dbReference>
<comment type="function">
    <text evidence="12">Catalyzes the cyclization of GTP to (8S)-3',8-cyclo-7,8-dihydroguanosine 5'-triphosphate.</text>
</comment>
<evidence type="ECO:0000256" key="10">
    <source>
        <dbReference type="ARBA" id="ARBA00023239"/>
    </source>
</evidence>
<dbReference type="NCBIfam" id="TIGR02666">
    <property type="entry name" value="moaA"/>
    <property type="match status" value="1"/>
</dbReference>
<keyword evidence="7 12" id="KW-0411">Iron-sulfur</keyword>
<comment type="catalytic activity">
    <reaction evidence="11 12">
        <text>GTP + AH2 + S-adenosyl-L-methionine = (8S)-3',8-cyclo-7,8-dihydroguanosine 5'-triphosphate + 5'-deoxyadenosine + L-methionine + A + H(+)</text>
        <dbReference type="Rhea" id="RHEA:49576"/>
        <dbReference type="ChEBI" id="CHEBI:13193"/>
        <dbReference type="ChEBI" id="CHEBI:15378"/>
        <dbReference type="ChEBI" id="CHEBI:17319"/>
        <dbReference type="ChEBI" id="CHEBI:17499"/>
        <dbReference type="ChEBI" id="CHEBI:37565"/>
        <dbReference type="ChEBI" id="CHEBI:57844"/>
        <dbReference type="ChEBI" id="CHEBI:59789"/>
        <dbReference type="ChEBI" id="CHEBI:131766"/>
        <dbReference type="EC" id="4.1.99.22"/>
    </reaction>
</comment>
<dbReference type="HAMAP" id="MF_01225_B">
    <property type="entry name" value="MoaA_B"/>
    <property type="match status" value="1"/>
</dbReference>
<dbReference type="NCBIfam" id="NF001199">
    <property type="entry name" value="PRK00164.2-1"/>
    <property type="match status" value="1"/>
</dbReference>
<sequence>MEDKYGRKINYLRVSLIDRCNLRCRYCMPKEGIIKRPYNELLRFEDILKIIKAAAHLGINKIRYTGGEPLIVKDIDYLIEETAKIQGVSDLAITTNGTLLYDLADKLKSVGLKRVNISLDTLKRDKFNYITRGGNIDTVLKSIEKCLSIGLTPVKINVVLIKGFNDEEVVDFIRITKDLPIEIRFIELMPIGQGEKLYKTSYLSSENVLKIIKNTFELVPQKTHSGSTVSLYKVDNYRGNIGFISPMSCKFCKNCNRIRLTSVGNLKPCLHSDKVINLKSCLNNAELLTENLKQGILSKPLQHNMDSKNKSESNKMMYQIGG</sequence>
<evidence type="ECO:0000256" key="6">
    <source>
        <dbReference type="ARBA" id="ARBA00023004"/>
    </source>
</evidence>
<dbReference type="InterPro" id="IPR040064">
    <property type="entry name" value="MoaA-like"/>
</dbReference>
<evidence type="ECO:0000313" key="15">
    <source>
        <dbReference type="Proteomes" id="UP001564657"/>
    </source>
</evidence>
<dbReference type="SFLD" id="SFLDG01386">
    <property type="entry name" value="main_SPASM_domain-containing"/>
    <property type="match status" value="1"/>
</dbReference>
<evidence type="ECO:0000256" key="4">
    <source>
        <dbReference type="ARBA" id="ARBA00022723"/>
    </source>
</evidence>
<organism evidence="14 15">
    <name type="scientific">Clostridium moutaii</name>
    <dbReference type="NCBI Taxonomy" id="3240932"/>
    <lineage>
        <taxon>Bacteria</taxon>
        <taxon>Bacillati</taxon>
        <taxon>Bacillota</taxon>
        <taxon>Clostridia</taxon>
        <taxon>Eubacteriales</taxon>
        <taxon>Clostridiaceae</taxon>
        <taxon>Clostridium</taxon>
    </lineage>
</organism>
<dbReference type="InterPro" id="IPR000385">
    <property type="entry name" value="MoaA_NifB_PqqE_Fe-S-bd_CS"/>
</dbReference>
<feature type="binding site" evidence="12">
    <location>
        <position position="255"/>
    </location>
    <ligand>
        <name>[4Fe-4S] cluster</name>
        <dbReference type="ChEBI" id="CHEBI:49883"/>
        <label>2</label>
        <note>4Fe-4S-substrate</note>
    </ligand>
</feature>
<keyword evidence="4 12" id="KW-0479">Metal-binding</keyword>
<accession>A0ABV4BS17</accession>
<dbReference type="InterPro" id="IPR007197">
    <property type="entry name" value="rSAM"/>
</dbReference>
<dbReference type="SUPFAM" id="SSF102114">
    <property type="entry name" value="Radical SAM enzymes"/>
    <property type="match status" value="1"/>
</dbReference>
<feature type="binding site" evidence="12">
    <location>
        <position position="13"/>
    </location>
    <ligand>
        <name>GTP</name>
        <dbReference type="ChEBI" id="CHEBI:37565"/>
    </ligand>
</feature>
<gene>
    <name evidence="12 14" type="primary">moaA</name>
    <name evidence="14" type="ORF">AB8U03_08915</name>
</gene>
<evidence type="ECO:0000256" key="2">
    <source>
        <dbReference type="ARBA" id="ARBA00022485"/>
    </source>
</evidence>
<feature type="binding site" evidence="12">
    <location>
        <position position="24"/>
    </location>
    <ligand>
        <name>[4Fe-4S] cluster</name>
        <dbReference type="ChEBI" id="CHEBI:49883"/>
        <label>1</label>
        <note>4Fe-4S-S-AdoMet</note>
    </ligand>
</feature>
<dbReference type="Gene3D" id="3.20.20.70">
    <property type="entry name" value="Aldolase class I"/>
    <property type="match status" value="1"/>
</dbReference>
<keyword evidence="3 12" id="KW-0949">S-adenosyl-L-methionine</keyword>
<proteinExistence type="inferred from homology"/>
<keyword evidence="6 12" id="KW-0408">Iron</keyword>
<comment type="cofactor">
    <cofactor evidence="12">
        <name>[4Fe-4S] cluster</name>
        <dbReference type="ChEBI" id="CHEBI:49883"/>
    </cofactor>
    <text evidence="12">Binds 2 [4Fe-4S] clusters. Binds 1 [4Fe-4S] cluster coordinated with 3 cysteines and an exchangeable S-adenosyl-L-methionine and 1 [4Fe-4S] cluster coordinated with 3 cysteines and the GTP-derived substrate.</text>
</comment>
<feature type="binding site" evidence="12">
    <location>
        <position position="252"/>
    </location>
    <ligand>
        <name>[4Fe-4S] cluster</name>
        <dbReference type="ChEBI" id="CHEBI:49883"/>
        <label>2</label>
        <note>4Fe-4S-substrate</note>
    </ligand>
</feature>
<keyword evidence="2 12" id="KW-0004">4Fe-4S</keyword>
<feature type="binding site" evidence="12">
    <location>
        <position position="155"/>
    </location>
    <ligand>
        <name>GTP</name>
        <dbReference type="ChEBI" id="CHEBI:37565"/>
    </ligand>
</feature>
<dbReference type="PANTHER" id="PTHR22960">
    <property type="entry name" value="MOLYBDOPTERIN COFACTOR SYNTHESIS PROTEIN A"/>
    <property type="match status" value="1"/>
</dbReference>
<feature type="binding site" evidence="12">
    <location>
        <position position="118"/>
    </location>
    <ligand>
        <name>S-adenosyl-L-methionine</name>
        <dbReference type="ChEBI" id="CHEBI:59789"/>
    </ligand>
</feature>